<gene>
    <name evidence="3" type="ORF">BLNAU_9748</name>
</gene>
<feature type="signal peptide" evidence="2">
    <location>
        <begin position="1"/>
        <end position="20"/>
    </location>
</feature>
<name>A0ABQ9XV77_9EUKA</name>
<sequence length="147" mass="16738">MCISMAAGLAVFIVLANIYSNELSTLREVLRLAEHLVRLVMRGTLASDSDTDTFHLPQRHPQATHCVQTGSADVVHNLRFYSSIPAYPMNVAPTQMQWESPTCGKKDQTARKLANELRRSEKERKSEKRRRTTRDKIEVPVEDSRDD</sequence>
<protein>
    <submittedName>
        <fullName evidence="3">Uncharacterized protein</fullName>
    </submittedName>
</protein>
<dbReference type="EMBL" id="JARBJD010000068">
    <property type="protein sequence ID" value="KAK2955355.1"/>
    <property type="molecule type" value="Genomic_DNA"/>
</dbReference>
<proteinExistence type="predicted"/>
<organism evidence="3 4">
    <name type="scientific">Blattamonas nauphoetae</name>
    <dbReference type="NCBI Taxonomy" id="2049346"/>
    <lineage>
        <taxon>Eukaryota</taxon>
        <taxon>Metamonada</taxon>
        <taxon>Preaxostyla</taxon>
        <taxon>Oxymonadida</taxon>
        <taxon>Blattamonas</taxon>
    </lineage>
</organism>
<evidence type="ECO:0000256" key="1">
    <source>
        <dbReference type="SAM" id="MobiDB-lite"/>
    </source>
</evidence>
<evidence type="ECO:0000313" key="4">
    <source>
        <dbReference type="Proteomes" id="UP001281761"/>
    </source>
</evidence>
<keyword evidence="2" id="KW-0732">Signal</keyword>
<feature type="compositionally biased region" description="Basic and acidic residues" evidence="1">
    <location>
        <begin position="104"/>
        <end position="126"/>
    </location>
</feature>
<feature type="chain" id="PRO_5047402774" evidence="2">
    <location>
        <begin position="21"/>
        <end position="147"/>
    </location>
</feature>
<feature type="region of interest" description="Disordered" evidence="1">
    <location>
        <begin position="98"/>
        <end position="147"/>
    </location>
</feature>
<comment type="caution">
    <text evidence="3">The sequence shown here is derived from an EMBL/GenBank/DDBJ whole genome shotgun (WGS) entry which is preliminary data.</text>
</comment>
<feature type="compositionally biased region" description="Basic and acidic residues" evidence="1">
    <location>
        <begin position="134"/>
        <end position="147"/>
    </location>
</feature>
<reference evidence="3 4" key="1">
    <citation type="journal article" date="2022" name="bioRxiv">
        <title>Genomics of Preaxostyla Flagellates Illuminates Evolutionary Transitions and the Path Towards Mitochondrial Loss.</title>
        <authorList>
            <person name="Novak L.V.F."/>
            <person name="Treitli S.C."/>
            <person name="Pyrih J."/>
            <person name="Halakuc P."/>
            <person name="Pipaliya S.V."/>
            <person name="Vacek V."/>
            <person name="Brzon O."/>
            <person name="Soukal P."/>
            <person name="Eme L."/>
            <person name="Dacks J.B."/>
            <person name="Karnkowska A."/>
            <person name="Elias M."/>
            <person name="Hampl V."/>
        </authorList>
    </citation>
    <scope>NUCLEOTIDE SEQUENCE [LARGE SCALE GENOMIC DNA]</scope>
    <source>
        <strain evidence="3">NAU3</strain>
        <tissue evidence="3">Gut</tissue>
    </source>
</reference>
<dbReference type="Proteomes" id="UP001281761">
    <property type="component" value="Unassembled WGS sequence"/>
</dbReference>
<evidence type="ECO:0000313" key="3">
    <source>
        <dbReference type="EMBL" id="KAK2955355.1"/>
    </source>
</evidence>
<evidence type="ECO:0000256" key="2">
    <source>
        <dbReference type="SAM" id="SignalP"/>
    </source>
</evidence>
<keyword evidence="4" id="KW-1185">Reference proteome</keyword>
<accession>A0ABQ9XV77</accession>